<sequence length="144" mass="17207">MAPVFSIHPDLNKMYQIRWNNYDRAPKTNWSALEQTLWYRAARHYNEILQSKEMWTKLKPGSALMFDNWRMLHGRSQFTGKRRMCGGYGIYYLITSLSNFSTNEMPVNNDDYISRLRLLKFGRKEVLDNLGNVENNPQNPYWFI</sequence>
<name>A0A9P5L3H9_PENCR</name>
<evidence type="ECO:0000256" key="4">
    <source>
        <dbReference type="ARBA" id="ARBA00023002"/>
    </source>
</evidence>
<comment type="cofactor">
    <cofactor evidence="1">
        <name>L-ascorbate</name>
        <dbReference type="ChEBI" id="CHEBI:38290"/>
    </cofactor>
</comment>
<dbReference type="EMBL" id="JAAOZQ010000005">
    <property type="protein sequence ID" value="KAF7529578.1"/>
    <property type="molecule type" value="Genomic_DNA"/>
</dbReference>
<evidence type="ECO:0000256" key="2">
    <source>
        <dbReference type="ARBA" id="ARBA00005022"/>
    </source>
</evidence>
<dbReference type="GO" id="GO:0005739">
    <property type="term" value="C:mitochondrion"/>
    <property type="evidence" value="ECO:0007669"/>
    <property type="project" value="TreeGrafter"/>
</dbReference>
<keyword evidence="7" id="KW-1185">Reference proteome</keyword>
<reference evidence="6" key="1">
    <citation type="submission" date="2020-02" db="EMBL/GenBank/DDBJ databases">
        <authorList>
            <person name="Lichtner F.J."/>
        </authorList>
    </citation>
    <scope>NUCLEOTIDE SEQUENCE</scope>
    <source>
        <strain evidence="6">G10</strain>
    </source>
</reference>
<dbReference type="InterPro" id="IPR003819">
    <property type="entry name" value="TauD/TfdA-like"/>
</dbReference>
<comment type="pathway">
    <text evidence="2">Amine and polyamine biosynthesis; carnitine biosynthesis.</text>
</comment>
<dbReference type="SUPFAM" id="SSF51197">
    <property type="entry name" value="Clavaminate synthase-like"/>
    <property type="match status" value="1"/>
</dbReference>
<comment type="caution">
    <text evidence="6">The sequence shown here is derived from an EMBL/GenBank/DDBJ whole genome shotgun (WGS) entry which is preliminary data.</text>
</comment>
<protein>
    <recommendedName>
        <fullName evidence="5">TauD/TfdA-like domain-containing protein</fullName>
    </recommendedName>
</protein>
<evidence type="ECO:0000313" key="7">
    <source>
        <dbReference type="Proteomes" id="UP000701341"/>
    </source>
</evidence>
<evidence type="ECO:0000259" key="5">
    <source>
        <dbReference type="Pfam" id="PF02668"/>
    </source>
</evidence>
<proteinExistence type="predicted"/>
<dbReference type="PANTHER" id="PTHR10696:SF51">
    <property type="entry name" value="TRIMETHYLLYSINE DIOXYGENASE, MITOCHONDRIAL"/>
    <property type="match status" value="1"/>
</dbReference>
<dbReference type="AlphaFoldDB" id="A0A9P5L3H9"/>
<evidence type="ECO:0000256" key="1">
    <source>
        <dbReference type="ARBA" id="ARBA00001961"/>
    </source>
</evidence>
<accession>A0A9P5L3H9</accession>
<keyword evidence="3" id="KW-0124">Carnitine biosynthesis</keyword>
<dbReference type="GO" id="GO:0016491">
    <property type="term" value="F:oxidoreductase activity"/>
    <property type="evidence" value="ECO:0007669"/>
    <property type="project" value="UniProtKB-KW"/>
</dbReference>
<dbReference type="Proteomes" id="UP000701341">
    <property type="component" value="Unassembled WGS sequence"/>
</dbReference>
<keyword evidence="4" id="KW-0560">Oxidoreductase</keyword>
<dbReference type="Gene3D" id="3.60.130.10">
    <property type="entry name" value="Clavaminate synthase-like"/>
    <property type="match status" value="1"/>
</dbReference>
<evidence type="ECO:0000256" key="3">
    <source>
        <dbReference type="ARBA" id="ARBA00022873"/>
    </source>
</evidence>
<dbReference type="GO" id="GO:0045329">
    <property type="term" value="P:carnitine biosynthetic process"/>
    <property type="evidence" value="ECO:0007669"/>
    <property type="project" value="UniProtKB-KW"/>
</dbReference>
<dbReference type="InterPro" id="IPR042098">
    <property type="entry name" value="TauD-like_sf"/>
</dbReference>
<organism evidence="6 7">
    <name type="scientific">Penicillium crustosum</name>
    <name type="common">Blue mold fungus</name>
    <dbReference type="NCBI Taxonomy" id="36656"/>
    <lineage>
        <taxon>Eukaryota</taxon>
        <taxon>Fungi</taxon>
        <taxon>Dikarya</taxon>
        <taxon>Ascomycota</taxon>
        <taxon>Pezizomycotina</taxon>
        <taxon>Eurotiomycetes</taxon>
        <taxon>Eurotiomycetidae</taxon>
        <taxon>Eurotiales</taxon>
        <taxon>Aspergillaceae</taxon>
        <taxon>Penicillium</taxon>
    </lineage>
</organism>
<feature type="domain" description="TauD/TfdA-like" evidence="5">
    <location>
        <begin position="2"/>
        <end position="88"/>
    </location>
</feature>
<dbReference type="PANTHER" id="PTHR10696">
    <property type="entry name" value="GAMMA-BUTYROBETAINE HYDROXYLASE-RELATED"/>
    <property type="match status" value="1"/>
</dbReference>
<gene>
    <name evidence="6" type="ORF">PCG10_007136</name>
</gene>
<dbReference type="Pfam" id="PF02668">
    <property type="entry name" value="TauD"/>
    <property type="match status" value="1"/>
</dbReference>
<dbReference type="InterPro" id="IPR050411">
    <property type="entry name" value="AlphaKG_dependent_hydroxylases"/>
</dbReference>
<evidence type="ECO:0000313" key="6">
    <source>
        <dbReference type="EMBL" id="KAF7529578.1"/>
    </source>
</evidence>